<dbReference type="Pfam" id="PF00425">
    <property type="entry name" value="Chorismate_bind"/>
    <property type="match status" value="1"/>
</dbReference>
<dbReference type="Gene3D" id="3.60.120.10">
    <property type="entry name" value="Anthranilate synthase"/>
    <property type="match status" value="1"/>
</dbReference>
<dbReference type="Proteomes" id="UP000184476">
    <property type="component" value="Unassembled WGS sequence"/>
</dbReference>
<feature type="domain" description="Chorismate-utilising enzyme C-terminal" evidence="1">
    <location>
        <begin position="214"/>
        <end position="464"/>
    </location>
</feature>
<evidence type="ECO:0000259" key="1">
    <source>
        <dbReference type="Pfam" id="PF00425"/>
    </source>
</evidence>
<name>A0A1M4X9K9_9BACL</name>
<dbReference type="GO" id="GO:0000162">
    <property type="term" value="P:L-tryptophan biosynthetic process"/>
    <property type="evidence" value="ECO:0007669"/>
    <property type="project" value="TreeGrafter"/>
</dbReference>
<dbReference type="InterPro" id="IPR019999">
    <property type="entry name" value="Anth_synth_I-like"/>
</dbReference>
<dbReference type="InterPro" id="IPR006805">
    <property type="entry name" value="Anth_synth_I_N"/>
</dbReference>
<gene>
    <name evidence="3" type="ORF">SAMN05444392_104216</name>
</gene>
<dbReference type="Pfam" id="PF04715">
    <property type="entry name" value="Anth_synt_I_N"/>
    <property type="match status" value="1"/>
</dbReference>
<dbReference type="PANTHER" id="PTHR11236">
    <property type="entry name" value="AMINOBENZOATE/ANTHRANILATE SYNTHASE"/>
    <property type="match status" value="1"/>
</dbReference>
<keyword evidence="4" id="KW-1185">Reference proteome</keyword>
<reference evidence="3 4" key="1">
    <citation type="submission" date="2016-11" db="EMBL/GenBank/DDBJ databases">
        <authorList>
            <person name="Jaros S."/>
            <person name="Januszkiewicz K."/>
            <person name="Wedrychowicz H."/>
        </authorList>
    </citation>
    <scope>NUCLEOTIDE SEQUENCE [LARGE SCALE GENOMIC DNA]</scope>
    <source>
        <strain evidence="3 4">DSM 44666</strain>
    </source>
</reference>
<evidence type="ECO:0000259" key="2">
    <source>
        <dbReference type="Pfam" id="PF04715"/>
    </source>
</evidence>
<dbReference type="PANTHER" id="PTHR11236:SF9">
    <property type="entry name" value="ANTHRANILATE SYNTHASE COMPONENT 1"/>
    <property type="match status" value="1"/>
</dbReference>
<organism evidence="3 4">
    <name type="scientific">Seinonella peptonophila</name>
    <dbReference type="NCBI Taxonomy" id="112248"/>
    <lineage>
        <taxon>Bacteria</taxon>
        <taxon>Bacillati</taxon>
        <taxon>Bacillota</taxon>
        <taxon>Bacilli</taxon>
        <taxon>Bacillales</taxon>
        <taxon>Thermoactinomycetaceae</taxon>
        <taxon>Seinonella</taxon>
    </lineage>
</organism>
<feature type="domain" description="Anthranilate synthase component I N-terminal" evidence="2">
    <location>
        <begin position="32"/>
        <end position="171"/>
    </location>
</feature>
<dbReference type="RefSeq" id="WP_073154594.1">
    <property type="nucleotide sequence ID" value="NZ_FQVL01000004.1"/>
</dbReference>
<dbReference type="PRINTS" id="PR00095">
    <property type="entry name" value="ANTSNTHASEI"/>
</dbReference>
<dbReference type="STRING" id="112248.SAMN05444392_104216"/>
<proteinExistence type="predicted"/>
<dbReference type="OrthoDB" id="9803598at2"/>
<dbReference type="EMBL" id="FQVL01000004">
    <property type="protein sequence ID" value="SHE90199.1"/>
    <property type="molecule type" value="Genomic_DNA"/>
</dbReference>
<dbReference type="InterPro" id="IPR015890">
    <property type="entry name" value="Chorismate_C"/>
</dbReference>
<protein>
    <submittedName>
        <fullName evidence="3">Anthranilate synthase component 1</fullName>
    </submittedName>
</protein>
<dbReference type="SUPFAM" id="SSF56322">
    <property type="entry name" value="ADC synthase"/>
    <property type="match status" value="1"/>
</dbReference>
<evidence type="ECO:0000313" key="4">
    <source>
        <dbReference type="Proteomes" id="UP000184476"/>
    </source>
</evidence>
<accession>A0A1M4X9K9</accession>
<sequence length="483" mass="54768">MSKLKESSVDLSWFRRRPKEILLGENIDYYKLFYSLKKRHSTCYLFESLSSPRHQDRYYTIGFDPVLELIATGDQLRIVGKQNAIYQTFGVKQQTEILFQHINPYQFLQKNFPLQTYSSTHQGGLIGYFSYEAINYFEPSLQLKEHPDFPTFHFGLYLDGLLYDTETDLLYYYTYDQDRSAYIKDLIQEMAHDHIPTQLQALKQLGHSETVAGHAQAVQNTLAEIRAGNSFQSEVGFKTFYHIDGEKMAVYHKLRQINPSPYMFYLQFGKYELMGASPEKLVSSINRSVLTTPAAGTVQRGQNDQEDKALARKLLTDPKEIAEHNMLVDLHRNDISRVCEAGSVKVANLMYIIRFSHVQHIVSDIVGQLAKNKSAYDLLAAILPGGVVTGAPKIETIKIIDRNESQPRGPYGGAVGRFSLNGDAAFCLSIRSLFCNGKDCFTQTSSGVVYDSTVDQEYAEVRKKLAAMEQTLQSLAEKVTSNV</sequence>
<dbReference type="AlphaFoldDB" id="A0A1M4X9K9"/>
<evidence type="ECO:0000313" key="3">
    <source>
        <dbReference type="EMBL" id="SHE90199.1"/>
    </source>
</evidence>
<dbReference type="InterPro" id="IPR005801">
    <property type="entry name" value="ADC_synthase"/>
</dbReference>